<feature type="domain" description="Endoribonuclease YicC-like N-terminal" evidence="6">
    <location>
        <begin position="2"/>
        <end position="157"/>
    </location>
</feature>
<dbReference type="RefSeq" id="WP_237855968.1">
    <property type="nucleotide sequence ID" value="NZ_JAKLWS010000035.1"/>
</dbReference>
<dbReference type="PANTHER" id="PTHR30636:SF3">
    <property type="entry name" value="UPF0701 PROTEIN YICC"/>
    <property type="match status" value="1"/>
</dbReference>
<comment type="cofactor">
    <cofactor evidence="1">
        <name>a divalent metal cation</name>
        <dbReference type="ChEBI" id="CHEBI:60240"/>
    </cofactor>
</comment>
<evidence type="ECO:0000259" key="7">
    <source>
        <dbReference type="Pfam" id="PF08340"/>
    </source>
</evidence>
<dbReference type="InterPro" id="IPR013551">
    <property type="entry name" value="YicC-like_C"/>
</dbReference>
<evidence type="ECO:0000256" key="2">
    <source>
        <dbReference type="ARBA" id="ARBA00022722"/>
    </source>
</evidence>
<gene>
    <name evidence="8" type="ORF">L6773_18325</name>
</gene>
<accession>A0ABS9KI63</accession>
<keyword evidence="4" id="KW-0378">Hydrolase</keyword>
<reference evidence="8" key="1">
    <citation type="submission" date="2022-01" db="EMBL/GenBank/DDBJ databases">
        <authorList>
            <person name="Wang Y."/>
        </authorList>
    </citation>
    <scope>NUCLEOTIDE SEQUENCE</scope>
    <source>
        <strain evidence="8">WB101</strain>
    </source>
</reference>
<dbReference type="InterPro" id="IPR013527">
    <property type="entry name" value="YicC-like_N"/>
</dbReference>
<dbReference type="PANTHER" id="PTHR30636">
    <property type="entry name" value="UPF0701 PROTEIN YICC"/>
    <property type="match status" value="1"/>
</dbReference>
<evidence type="ECO:0000313" key="9">
    <source>
        <dbReference type="Proteomes" id="UP001165366"/>
    </source>
</evidence>
<comment type="caution">
    <text evidence="8">The sequence shown here is derived from an EMBL/GenBank/DDBJ whole genome shotgun (WGS) entry which is preliminary data.</text>
</comment>
<dbReference type="InterPro" id="IPR005229">
    <property type="entry name" value="YicC/YloC-like"/>
</dbReference>
<dbReference type="EMBL" id="JAKLWS010000035">
    <property type="protein sequence ID" value="MCG2590539.1"/>
    <property type="molecule type" value="Genomic_DNA"/>
</dbReference>
<evidence type="ECO:0000259" key="6">
    <source>
        <dbReference type="Pfam" id="PF03755"/>
    </source>
</evidence>
<feature type="domain" description="Endoribonuclease YicC-like C-terminal" evidence="7">
    <location>
        <begin position="175"/>
        <end position="293"/>
    </location>
</feature>
<evidence type="ECO:0000256" key="1">
    <source>
        <dbReference type="ARBA" id="ARBA00001968"/>
    </source>
</evidence>
<evidence type="ECO:0000313" key="8">
    <source>
        <dbReference type="EMBL" id="MCG2590539.1"/>
    </source>
</evidence>
<keyword evidence="2" id="KW-0540">Nuclease</keyword>
<dbReference type="Pfam" id="PF03755">
    <property type="entry name" value="YicC-like_N"/>
    <property type="match status" value="1"/>
</dbReference>
<evidence type="ECO:0000256" key="5">
    <source>
        <dbReference type="ARBA" id="ARBA00035648"/>
    </source>
</evidence>
<reference evidence="8" key="2">
    <citation type="submission" date="2024-05" db="EMBL/GenBank/DDBJ databases">
        <title>Rhodohalobacter halophilus gen. nov., sp. nov., a moderately halophilic member of the family Balneolaceae.</title>
        <authorList>
            <person name="Xia J."/>
        </authorList>
    </citation>
    <scope>NUCLEOTIDE SEQUENCE</scope>
    <source>
        <strain evidence="8">WB101</strain>
    </source>
</reference>
<keyword evidence="9" id="KW-1185">Reference proteome</keyword>
<dbReference type="Proteomes" id="UP001165366">
    <property type="component" value="Unassembled WGS sequence"/>
</dbReference>
<evidence type="ECO:0000256" key="4">
    <source>
        <dbReference type="ARBA" id="ARBA00022801"/>
    </source>
</evidence>
<organism evidence="8 9">
    <name type="scientific">Rhodohalobacter sulfatireducens</name>
    <dbReference type="NCBI Taxonomy" id="2911366"/>
    <lineage>
        <taxon>Bacteria</taxon>
        <taxon>Pseudomonadati</taxon>
        <taxon>Balneolota</taxon>
        <taxon>Balneolia</taxon>
        <taxon>Balneolales</taxon>
        <taxon>Balneolaceae</taxon>
        <taxon>Rhodohalobacter</taxon>
    </lineage>
</organism>
<comment type="similarity">
    <text evidence="5">Belongs to the YicC/YloC family.</text>
</comment>
<evidence type="ECO:0000256" key="3">
    <source>
        <dbReference type="ARBA" id="ARBA00022759"/>
    </source>
</evidence>
<dbReference type="Pfam" id="PF08340">
    <property type="entry name" value="YicC-like_C"/>
    <property type="match status" value="1"/>
</dbReference>
<dbReference type="NCBIfam" id="TIGR00255">
    <property type="entry name" value="YicC/YloC family endoribonuclease"/>
    <property type="match status" value="1"/>
</dbReference>
<sequence>MIKSMTGFGRGESSSNGFQVTVEIKTLNSRYLDISIRMPQSIQEYEFDIKEEIQKKMSRGKAHVSVNVEKTDQLSPNITYNAQLITAYTDMLKKVKTLAGIEGPVQLDDLLRFDDIFESQQVDEEHIENIWNCTQEALDKSLILLNEMRQQEGEELRNDLTELIQGISEIVETVKELSKKRGPEVREKLQTRISSMIDEEKIDPERLEMEVALLIDKMDVNEEIIRLQSHLKFFLEALENAEPVGRRLNFLSQEINRELNTIGAKSNDSTIAHHIVLGKEKLEKIREQVQNIE</sequence>
<proteinExistence type="inferred from homology"/>
<name>A0ABS9KI63_9BACT</name>
<keyword evidence="3" id="KW-0255">Endonuclease</keyword>
<protein>
    <submittedName>
        <fullName evidence="8">YicC family protein</fullName>
    </submittedName>
</protein>